<feature type="transmembrane region" description="Helical" evidence="1">
    <location>
        <begin position="239"/>
        <end position="258"/>
    </location>
</feature>
<keyword evidence="1" id="KW-1133">Transmembrane helix</keyword>
<accession>A0A7R7EKJ8</accession>
<evidence type="ECO:0000313" key="2">
    <source>
        <dbReference type="EMBL" id="BCN30395.1"/>
    </source>
</evidence>
<feature type="transmembrane region" description="Helical" evidence="1">
    <location>
        <begin position="397"/>
        <end position="418"/>
    </location>
</feature>
<dbReference type="Proteomes" id="UP000595897">
    <property type="component" value="Chromosome"/>
</dbReference>
<keyword evidence="3" id="KW-1185">Reference proteome</keyword>
<sequence>MIEEKKLNKNGSIDKIVRAKKKILVKILWLLISITLLVIGSQHYVYASEMTNIGTDSDTNSNTNQDSLWNDDDISTYQDEFDYSEIQRVINRVVKNSNGIDFTEYVNKLISGKEPLSIKGILSQLKESLLGEIEGNLNIIFELIGLAIVAAIFSNFSNMFKNNQVSETGFYVTYLLLFTILTASFYQTSVIASDTLESVMDFMKALVPTYFLSITFAAGANTSLVFYESTLFLITIVDFILIKVMLPLVNIYMLLILANNLSKEDMLSKFAELIDTLISSALKGLLAFVVGINTIQGFIVPVADSVKNSVLLKATSAIPGVGNSFEAVTKTVLGAGVLVKNAIGVAGLIVIIIICAVPVIKLLLIALIYKFGAAVVQPISDKRIINCINGAARAFKLLFSTVTVGAILFLLTITIIIASTNFRLR</sequence>
<dbReference type="InterPro" id="IPR014194">
    <property type="entry name" value="Spore_III_AE"/>
</dbReference>
<protein>
    <submittedName>
        <fullName evidence="2">Stage III sporulation protein AE</fullName>
    </submittedName>
</protein>
<dbReference type="EMBL" id="AP024169">
    <property type="protein sequence ID" value="BCN30395.1"/>
    <property type="molecule type" value="Genomic_DNA"/>
</dbReference>
<organism evidence="2 3">
    <name type="scientific">Anaeromicropila herbilytica</name>
    <dbReference type="NCBI Taxonomy" id="2785025"/>
    <lineage>
        <taxon>Bacteria</taxon>
        <taxon>Bacillati</taxon>
        <taxon>Bacillota</taxon>
        <taxon>Clostridia</taxon>
        <taxon>Lachnospirales</taxon>
        <taxon>Lachnospiraceae</taxon>
        <taxon>Anaeromicropila</taxon>
    </lineage>
</organism>
<feature type="transmembrane region" description="Helical" evidence="1">
    <location>
        <begin position="343"/>
        <end position="376"/>
    </location>
</feature>
<dbReference type="AlphaFoldDB" id="A0A7R7EKJ8"/>
<reference evidence="2 3" key="1">
    <citation type="submission" date="2020-11" db="EMBL/GenBank/DDBJ databases">
        <title>Draft genome sequencing of a Lachnospiraceae strain isolated from anoxic soil subjected to BSD treatment.</title>
        <authorList>
            <person name="Uek A."/>
            <person name="Tonouchi A."/>
        </authorList>
    </citation>
    <scope>NUCLEOTIDE SEQUENCE [LARGE SCALE GENOMIC DNA]</scope>
    <source>
        <strain evidence="2 3">TB5</strain>
    </source>
</reference>
<feature type="transmembrane region" description="Helical" evidence="1">
    <location>
        <begin position="207"/>
        <end position="227"/>
    </location>
</feature>
<keyword evidence="1" id="KW-0472">Membrane</keyword>
<dbReference type="RefSeq" id="WP_271715617.1">
    <property type="nucleotide sequence ID" value="NZ_AP024169.1"/>
</dbReference>
<dbReference type="KEGG" id="ahb:bsdtb5_16900"/>
<evidence type="ECO:0000256" key="1">
    <source>
        <dbReference type="SAM" id="Phobius"/>
    </source>
</evidence>
<gene>
    <name evidence="2" type="primary">spoIIIAE</name>
    <name evidence="2" type="ORF">bsdtb5_16900</name>
</gene>
<dbReference type="Pfam" id="PF09546">
    <property type="entry name" value="Spore_III_AE"/>
    <property type="match status" value="1"/>
</dbReference>
<proteinExistence type="predicted"/>
<evidence type="ECO:0000313" key="3">
    <source>
        <dbReference type="Proteomes" id="UP000595897"/>
    </source>
</evidence>
<feature type="transmembrane region" description="Helical" evidence="1">
    <location>
        <begin position="23"/>
        <end position="45"/>
    </location>
</feature>
<feature type="transmembrane region" description="Helical" evidence="1">
    <location>
        <begin position="168"/>
        <end position="187"/>
    </location>
</feature>
<keyword evidence="1" id="KW-0812">Transmembrane</keyword>
<name>A0A7R7EKJ8_9FIRM</name>
<feature type="transmembrane region" description="Helical" evidence="1">
    <location>
        <begin position="137"/>
        <end position="156"/>
    </location>
</feature>